<organism evidence="1 2">
    <name type="scientific">Oceaniradius stylonematis</name>
    <dbReference type="NCBI Taxonomy" id="2184161"/>
    <lineage>
        <taxon>Bacteria</taxon>
        <taxon>Pseudomonadati</taxon>
        <taxon>Pseudomonadota</taxon>
        <taxon>Alphaproteobacteria</taxon>
        <taxon>Hyphomicrobiales</taxon>
        <taxon>Ahrensiaceae</taxon>
        <taxon>Oceaniradius</taxon>
    </lineage>
</organism>
<dbReference type="Proteomes" id="UP000246132">
    <property type="component" value="Unassembled WGS sequence"/>
</dbReference>
<evidence type="ECO:0008006" key="3">
    <source>
        <dbReference type="Google" id="ProtNLM"/>
    </source>
</evidence>
<comment type="caution">
    <text evidence="1">The sequence shown here is derived from an EMBL/GenBank/DDBJ whole genome shotgun (WGS) entry which is preliminary data.</text>
</comment>
<dbReference type="EMBL" id="QFWV02000007">
    <property type="protein sequence ID" value="RKF06188.1"/>
    <property type="molecule type" value="Genomic_DNA"/>
</dbReference>
<dbReference type="RefSeq" id="WP_120222725.1">
    <property type="nucleotide sequence ID" value="NZ_QFWV02000007.1"/>
</dbReference>
<protein>
    <recommendedName>
        <fullName evidence="3">DUF4393 domain-containing protein</fullName>
    </recommendedName>
</protein>
<evidence type="ECO:0000313" key="1">
    <source>
        <dbReference type="EMBL" id="RKF06188.1"/>
    </source>
</evidence>
<dbReference type="OrthoDB" id="8455953at2"/>
<gene>
    <name evidence="1" type="ORF">DEM25_011065</name>
</gene>
<proteinExistence type="predicted"/>
<accession>A0A3A8AA19</accession>
<evidence type="ECO:0000313" key="2">
    <source>
        <dbReference type="Proteomes" id="UP000246132"/>
    </source>
</evidence>
<reference evidence="1 2" key="1">
    <citation type="journal article" date="2018" name="Int. J. Syst. Bacteriol.">
        <title>Oceaniradius stylonemae gen. nov., sp. nov., isolated from a red alga, Stylonema cornu-cervi.</title>
        <authorList>
            <person name="Jeong S."/>
        </authorList>
    </citation>
    <scope>NUCLEOTIDE SEQUENCE [LARGE SCALE GENOMIC DNA]</scope>
    <source>
        <strain evidence="1 2">StC1</strain>
    </source>
</reference>
<sequence length="220" mass="24115">MNEKLPEPTENARSVNAILGAMIADLMPMGSSLNELWRQHLERQFKKGQRILVERISRQGISALSDPQLAYFVPASYRFFEQVRQGELEHILAILAGQIASDLGEEDAEPIVVARLSALLSGLSKFELLVFRRTYELLAEQQVGSSSGRDGSVSAYGVTQAIDELSASDRTRVESAQALLSARALLCPISEARLGQNPMSYGKSKYGLDVLSLLKSDTSD</sequence>
<dbReference type="AlphaFoldDB" id="A0A3A8AA19"/>
<name>A0A3A8AA19_9HYPH</name>
<keyword evidence="2" id="KW-1185">Reference proteome</keyword>